<dbReference type="EMBL" id="CP162411">
    <property type="protein sequence ID" value="XDL15237.1"/>
    <property type="molecule type" value="Genomic_DNA"/>
</dbReference>
<proteinExistence type="predicted"/>
<gene>
    <name evidence="1" type="ORF">LF923_0002915</name>
</gene>
<dbReference type="AlphaFoldDB" id="A0AB39IDB9"/>
<name>A0AB39IDB9_9GAMM</name>
<accession>A0AB39IDB9</accession>
<dbReference type="RefSeq" id="WP_226099860.1">
    <property type="nucleotide sequence ID" value="NZ_CP162411.1"/>
</dbReference>
<organism evidence="1">
    <name type="scientific">Dickeya oryzae</name>
    <dbReference type="NCBI Taxonomy" id="1240404"/>
    <lineage>
        <taxon>Bacteria</taxon>
        <taxon>Pseudomonadati</taxon>
        <taxon>Pseudomonadota</taxon>
        <taxon>Gammaproteobacteria</taxon>
        <taxon>Enterobacterales</taxon>
        <taxon>Pectobacteriaceae</taxon>
        <taxon>Dickeya</taxon>
    </lineage>
</organism>
<sequence>MDTVRENNNVAGAISVYGRDDWDYLIFPNKVYRDKSELFFDVNALLPQIEVSMPEEKKEKQTRISRPERVALYVMLKEHYLDGNGEVNFSKMAEMLTVASKKYGFSDSFSDDTIAKWIKNIENENQ</sequence>
<reference evidence="1" key="1">
    <citation type="submission" date="2024-07" db="EMBL/GenBank/DDBJ databases">
        <authorList>
            <person name="Pedron J."/>
        </authorList>
    </citation>
    <scope>NUCLEOTIDE SEQUENCE</scope>
    <source>
        <strain evidence="1">A642-S2-A17</strain>
    </source>
</reference>
<evidence type="ECO:0008006" key="2">
    <source>
        <dbReference type="Google" id="ProtNLM"/>
    </source>
</evidence>
<protein>
    <recommendedName>
        <fullName evidence="2">EF-hand domain-containing protein</fullName>
    </recommendedName>
</protein>
<evidence type="ECO:0000313" key="1">
    <source>
        <dbReference type="EMBL" id="XDL15237.1"/>
    </source>
</evidence>